<protein>
    <submittedName>
        <fullName evidence="3">Uncharacterized protein</fullName>
    </submittedName>
</protein>
<dbReference type="EMBL" id="MU864662">
    <property type="protein sequence ID" value="KAK4182428.1"/>
    <property type="molecule type" value="Genomic_DNA"/>
</dbReference>
<keyword evidence="2" id="KW-1133">Transmembrane helix</keyword>
<feature type="compositionally biased region" description="Polar residues" evidence="1">
    <location>
        <begin position="1"/>
        <end position="11"/>
    </location>
</feature>
<feature type="transmembrane region" description="Helical" evidence="2">
    <location>
        <begin position="180"/>
        <end position="202"/>
    </location>
</feature>
<proteinExistence type="predicted"/>
<feature type="compositionally biased region" description="Low complexity" evidence="1">
    <location>
        <begin position="19"/>
        <end position="48"/>
    </location>
</feature>
<dbReference type="AlphaFoldDB" id="A0AAN6WIU8"/>
<evidence type="ECO:0000313" key="4">
    <source>
        <dbReference type="Proteomes" id="UP001302126"/>
    </source>
</evidence>
<reference evidence="3" key="2">
    <citation type="submission" date="2023-05" db="EMBL/GenBank/DDBJ databases">
        <authorList>
            <consortium name="Lawrence Berkeley National Laboratory"/>
            <person name="Steindorff A."/>
            <person name="Hensen N."/>
            <person name="Bonometti L."/>
            <person name="Westerberg I."/>
            <person name="Brannstrom I.O."/>
            <person name="Guillou S."/>
            <person name="Cros-Aarteil S."/>
            <person name="Calhoun S."/>
            <person name="Haridas S."/>
            <person name="Kuo A."/>
            <person name="Mondo S."/>
            <person name="Pangilinan J."/>
            <person name="Riley R."/>
            <person name="Labutti K."/>
            <person name="Andreopoulos B."/>
            <person name="Lipzen A."/>
            <person name="Chen C."/>
            <person name="Yanf M."/>
            <person name="Daum C."/>
            <person name="Ng V."/>
            <person name="Clum A."/>
            <person name="Ohm R."/>
            <person name="Martin F."/>
            <person name="Silar P."/>
            <person name="Natvig D."/>
            <person name="Lalanne C."/>
            <person name="Gautier V."/>
            <person name="Ament-Velasquez S.L."/>
            <person name="Kruys A."/>
            <person name="Hutchinson M.I."/>
            <person name="Powell A.J."/>
            <person name="Barry K."/>
            <person name="Miller A.N."/>
            <person name="Grigoriev I.V."/>
            <person name="Debuchy R."/>
            <person name="Gladieux P."/>
            <person name="Thoren M.H."/>
            <person name="Johannesson H."/>
        </authorList>
    </citation>
    <scope>NUCLEOTIDE SEQUENCE</scope>
    <source>
        <strain evidence="3">PSN309</strain>
    </source>
</reference>
<organism evidence="3 4">
    <name type="scientific">Podospora australis</name>
    <dbReference type="NCBI Taxonomy" id="1536484"/>
    <lineage>
        <taxon>Eukaryota</taxon>
        <taxon>Fungi</taxon>
        <taxon>Dikarya</taxon>
        <taxon>Ascomycota</taxon>
        <taxon>Pezizomycotina</taxon>
        <taxon>Sordariomycetes</taxon>
        <taxon>Sordariomycetidae</taxon>
        <taxon>Sordariales</taxon>
        <taxon>Podosporaceae</taxon>
        <taxon>Podospora</taxon>
    </lineage>
</organism>
<sequence>MENNQGQTSAIPGSPPSLRRQTSRASTQSSRTARASTIASSSSASASQPIPQDYYQFFEYMKEFLKPMIAISVLGCPVTFALIVAPLADPSTLNPSSSSFKFSLETVRLLISISWLCFTLTLGISAFTYIQLSYRMLITGLPRINSFYYDWLNIVVNVFNVLAMGAFLLLSLAVSAYVPIVGWVAVGVIGAYVVAVHAYWAVERLREDSDDDTDTEGATEE</sequence>
<keyword evidence="2" id="KW-0472">Membrane</keyword>
<accession>A0AAN6WIU8</accession>
<feature type="transmembrane region" description="Helical" evidence="2">
    <location>
        <begin position="151"/>
        <end position="174"/>
    </location>
</feature>
<feature type="transmembrane region" description="Helical" evidence="2">
    <location>
        <begin position="108"/>
        <end position="130"/>
    </location>
</feature>
<evidence type="ECO:0000256" key="2">
    <source>
        <dbReference type="SAM" id="Phobius"/>
    </source>
</evidence>
<evidence type="ECO:0000256" key="1">
    <source>
        <dbReference type="SAM" id="MobiDB-lite"/>
    </source>
</evidence>
<keyword evidence="2" id="KW-0812">Transmembrane</keyword>
<feature type="transmembrane region" description="Helical" evidence="2">
    <location>
        <begin position="68"/>
        <end position="88"/>
    </location>
</feature>
<gene>
    <name evidence="3" type="ORF">QBC35DRAFT_510003</name>
</gene>
<dbReference type="Proteomes" id="UP001302126">
    <property type="component" value="Unassembled WGS sequence"/>
</dbReference>
<keyword evidence="4" id="KW-1185">Reference proteome</keyword>
<name>A0AAN6WIU8_9PEZI</name>
<comment type="caution">
    <text evidence="3">The sequence shown here is derived from an EMBL/GenBank/DDBJ whole genome shotgun (WGS) entry which is preliminary data.</text>
</comment>
<evidence type="ECO:0000313" key="3">
    <source>
        <dbReference type="EMBL" id="KAK4182428.1"/>
    </source>
</evidence>
<reference evidence="3" key="1">
    <citation type="journal article" date="2023" name="Mol. Phylogenet. Evol.">
        <title>Genome-scale phylogeny and comparative genomics of the fungal order Sordariales.</title>
        <authorList>
            <person name="Hensen N."/>
            <person name="Bonometti L."/>
            <person name="Westerberg I."/>
            <person name="Brannstrom I.O."/>
            <person name="Guillou S."/>
            <person name="Cros-Aarteil S."/>
            <person name="Calhoun S."/>
            <person name="Haridas S."/>
            <person name="Kuo A."/>
            <person name="Mondo S."/>
            <person name="Pangilinan J."/>
            <person name="Riley R."/>
            <person name="LaButti K."/>
            <person name="Andreopoulos B."/>
            <person name="Lipzen A."/>
            <person name="Chen C."/>
            <person name="Yan M."/>
            <person name="Daum C."/>
            <person name="Ng V."/>
            <person name="Clum A."/>
            <person name="Steindorff A."/>
            <person name="Ohm R.A."/>
            <person name="Martin F."/>
            <person name="Silar P."/>
            <person name="Natvig D.O."/>
            <person name="Lalanne C."/>
            <person name="Gautier V."/>
            <person name="Ament-Velasquez S.L."/>
            <person name="Kruys A."/>
            <person name="Hutchinson M.I."/>
            <person name="Powell A.J."/>
            <person name="Barry K."/>
            <person name="Miller A.N."/>
            <person name="Grigoriev I.V."/>
            <person name="Debuchy R."/>
            <person name="Gladieux P."/>
            <person name="Hiltunen Thoren M."/>
            <person name="Johannesson H."/>
        </authorList>
    </citation>
    <scope>NUCLEOTIDE SEQUENCE</scope>
    <source>
        <strain evidence="3">PSN309</strain>
    </source>
</reference>
<feature type="region of interest" description="Disordered" evidence="1">
    <location>
        <begin position="1"/>
        <end position="48"/>
    </location>
</feature>